<dbReference type="SUPFAM" id="SSF53098">
    <property type="entry name" value="Ribonuclease H-like"/>
    <property type="match status" value="1"/>
</dbReference>
<organism evidence="3 4">
    <name type="scientific">Punica granatum</name>
    <name type="common">Pomegranate</name>
    <dbReference type="NCBI Taxonomy" id="22663"/>
    <lineage>
        <taxon>Eukaryota</taxon>
        <taxon>Viridiplantae</taxon>
        <taxon>Streptophyta</taxon>
        <taxon>Embryophyta</taxon>
        <taxon>Tracheophyta</taxon>
        <taxon>Spermatophyta</taxon>
        <taxon>Magnoliopsida</taxon>
        <taxon>eudicotyledons</taxon>
        <taxon>Gunneridae</taxon>
        <taxon>Pentapetalae</taxon>
        <taxon>rosids</taxon>
        <taxon>malvids</taxon>
        <taxon>Myrtales</taxon>
        <taxon>Lythraceae</taxon>
        <taxon>Punica</taxon>
    </lineage>
</organism>
<dbReference type="STRING" id="22663.A0A2I0IHK3"/>
<evidence type="ECO:0000259" key="2">
    <source>
        <dbReference type="PROSITE" id="PS50822"/>
    </source>
</evidence>
<accession>A0A2I0IHK3</accession>
<dbReference type="Pfam" id="PF08699">
    <property type="entry name" value="ArgoL1"/>
    <property type="match status" value="1"/>
</dbReference>
<dbReference type="GO" id="GO:1990904">
    <property type="term" value="C:ribonucleoprotein complex"/>
    <property type="evidence" value="ECO:0007669"/>
    <property type="project" value="UniProtKB-KW"/>
</dbReference>
<dbReference type="SMART" id="SM00950">
    <property type="entry name" value="Piwi"/>
    <property type="match status" value="1"/>
</dbReference>
<dbReference type="AlphaFoldDB" id="A0A2I0IHK3"/>
<protein>
    <recommendedName>
        <fullName evidence="2">Piwi domain-containing protein</fullName>
    </recommendedName>
</protein>
<dbReference type="EMBL" id="PGOL01003080">
    <property type="protein sequence ID" value="PKI43180.1"/>
    <property type="molecule type" value="Genomic_DNA"/>
</dbReference>
<dbReference type="PANTHER" id="PTHR22891">
    <property type="entry name" value="EUKARYOTIC TRANSLATION INITIATION FACTOR 2C"/>
    <property type="match status" value="1"/>
</dbReference>
<dbReference type="Pfam" id="PF02171">
    <property type="entry name" value="Piwi"/>
    <property type="match status" value="1"/>
</dbReference>
<proteinExistence type="predicted"/>
<sequence length="440" mass="49562">MSYLEDGHPIDGKAIRRKVMDKVQETYAPSLEGKDFAYDGSGSPRRGDWKRIKRQYQSKTIVVRLSFAAKIPTQSIVAALHGRQSAHFQEAVRVLVIIPRQNAAKRGCLLVRQSFFHNNPRNFIDIGGGFLGCRGFHSSFRATQGGLSLNIDVSTTMIVQPGPVMEFLISNQNVRDPHKLTGTSSAHWCLFSAQGHCQDNKELHLWRSPALRSSNSNTDPILCSVGNSINSEVQGRLLPPPKLLAGNREEFMPPNGKWSYNKKKLVKPSTIENWAVINFSARCDTRFICETLRKCGNMKGVEAMREFYKSSQQKKPDHIIIFRDGVSKLQFSKVLNIELEQQIKKAWEFLNEDWHPTFTLIVAQKNHRTKFFQKTSPYNVRPVAPISYAHLAAAQVGQFVKFKEMSNSASSHGGVTSSGGITAPELPQLHKNVRDSMFFF</sequence>
<evidence type="ECO:0000313" key="3">
    <source>
        <dbReference type="EMBL" id="PKI43180.1"/>
    </source>
</evidence>
<dbReference type="InterPro" id="IPR036397">
    <property type="entry name" value="RNaseH_sf"/>
</dbReference>
<dbReference type="InterPro" id="IPR012337">
    <property type="entry name" value="RNaseH-like_sf"/>
</dbReference>
<feature type="domain" description="Piwi" evidence="2">
    <location>
        <begin position="308"/>
        <end position="372"/>
    </location>
</feature>
<dbReference type="PROSITE" id="PS50822">
    <property type="entry name" value="PIWI"/>
    <property type="match status" value="1"/>
</dbReference>
<keyword evidence="1" id="KW-0687">Ribonucleoprotein</keyword>
<dbReference type="SUPFAM" id="SSF101690">
    <property type="entry name" value="PAZ domain"/>
    <property type="match status" value="1"/>
</dbReference>
<dbReference type="InterPro" id="IPR036085">
    <property type="entry name" value="PAZ_dom_sf"/>
</dbReference>
<dbReference type="GO" id="GO:0003676">
    <property type="term" value="F:nucleic acid binding"/>
    <property type="evidence" value="ECO:0007669"/>
    <property type="project" value="InterPro"/>
</dbReference>
<evidence type="ECO:0000313" key="4">
    <source>
        <dbReference type="Proteomes" id="UP000233551"/>
    </source>
</evidence>
<dbReference type="InterPro" id="IPR014811">
    <property type="entry name" value="ArgoL1"/>
</dbReference>
<reference evidence="3 4" key="1">
    <citation type="submission" date="2017-11" db="EMBL/GenBank/DDBJ databases">
        <title>De-novo sequencing of pomegranate (Punica granatum L.) genome.</title>
        <authorList>
            <person name="Akparov Z."/>
            <person name="Amiraslanov A."/>
            <person name="Hajiyeva S."/>
            <person name="Abbasov M."/>
            <person name="Kaur K."/>
            <person name="Hamwieh A."/>
            <person name="Solovyev V."/>
            <person name="Salamov A."/>
            <person name="Braich B."/>
            <person name="Kosarev P."/>
            <person name="Mahmoud A."/>
            <person name="Hajiyev E."/>
            <person name="Babayeva S."/>
            <person name="Izzatullayeva V."/>
            <person name="Mammadov A."/>
            <person name="Mammadov A."/>
            <person name="Sharifova S."/>
            <person name="Ojaghi J."/>
            <person name="Eynullazada K."/>
            <person name="Bayramov B."/>
            <person name="Abdulazimova A."/>
            <person name="Shahmuradov I."/>
        </authorList>
    </citation>
    <scope>NUCLEOTIDE SEQUENCE [LARGE SCALE GENOMIC DNA]</scope>
    <source>
        <strain evidence="4">cv. AG2017</strain>
        <tissue evidence="3">Leaf</tissue>
    </source>
</reference>
<dbReference type="Gene3D" id="3.30.420.10">
    <property type="entry name" value="Ribonuclease H-like superfamily/Ribonuclease H"/>
    <property type="match status" value="2"/>
</dbReference>
<gene>
    <name evidence="3" type="ORF">CRG98_036438</name>
</gene>
<evidence type="ECO:0000256" key="1">
    <source>
        <dbReference type="ARBA" id="ARBA00023274"/>
    </source>
</evidence>
<keyword evidence="4" id="KW-1185">Reference proteome</keyword>
<comment type="caution">
    <text evidence="3">The sequence shown here is derived from an EMBL/GenBank/DDBJ whole genome shotgun (WGS) entry which is preliminary data.</text>
</comment>
<dbReference type="InterPro" id="IPR003165">
    <property type="entry name" value="Piwi"/>
</dbReference>
<name>A0A2I0IHK3_PUNGR</name>
<dbReference type="SMART" id="SM01163">
    <property type="entry name" value="DUF1785"/>
    <property type="match status" value="1"/>
</dbReference>
<dbReference type="Proteomes" id="UP000233551">
    <property type="component" value="Unassembled WGS sequence"/>
</dbReference>